<evidence type="ECO:0000313" key="2">
    <source>
        <dbReference type="EMBL" id="BBO22814.1"/>
    </source>
</evidence>
<dbReference type="Proteomes" id="UP000662873">
    <property type="component" value="Chromosome"/>
</dbReference>
<evidence type="ECO:0000256" key="1">
    <source>
        <dbReference type="SAM" id="MobiDB-lite"/>
    </source>
</evidence>
<dbReference type="AlphaFoldDB" id="A0A809SD78"/>
<feature type="region of interest" description="Disordered" evidence="1">
    <location>
        <begin position="30"/>
        <end position="58"/>
    </location>
</feature>
<protein>
    <submittedName>
        <fullName evidence="2">Uncharacterized protein</fullName>
    </submittedName>
</protein>
<gene>
    <name evidence="2" type="ORF">NPRO_04090</name>
</gene>
<sequence length="114" mass="12408">MVALEPAIKVLDESVVVVVLSGPAPIRQAQHDSAPIRRVATRKSRRKEGDCGSDAQSAEERLHCLSRFYLRMASERRKMPKEGVLKSGGAGMYPDPVATPDFVPFRTLCGAKSA</sequence>
<accession>A0A809SD78</accession>
<name>A0A809SD78_9BACT</name>
<dbReference type="EMBL" id="AP021858">
    <property type="protein sequence ID" value="BBO22814.1"/>
    <property type="molecule type" value="Genomic_DNA"/>
</dbReference>
<reference evidence="2" key="1">
    <citation type="journal article" name="DNA Res.">
        <title>The physiological potential of anammox bacteria as revealed by their core genome structure.</title>
        <authorList>
            <person name="Okubo T."/>
            <person name="Toyoda A."/>
            <person name="Fukuhara K."/>
            <person name="Uchiyama I."/>
            <person name="Harigaya Y."/>
            <person name="Kuroiwa M."/>
            <person name="Suzuki T."/>
            <person name="Murakami Y."/>
            <person name="Suwa Y."/>
            <person name="Takami H."/>
        </authorList>
    </citation>
    <scope>NUCLEOTIDE SEQUENCE</scope>
    <source>
        <strain evidence="2">317325-2</strain>
    </source>
</reference>
<proteinExistence type="predicted"/>
<evidence type="ECO:0000313" key="3">
    <source>
        <dbReference type="Proteomes" id="UP000662873"/>
    </source>
</evidence>
<organism evidence="2 3">
    <name type="scientific">Candidatus Nitrosymbiomonas proteolyticus</name>
    <dbReference type="NCBI Taxonomy" id="2608984"/>
    <lineage>
        <taxon>Bacteria</taxon>
        <taxon>Bacillati</taxon>
        <taxon>Armatimonadota</taxon>
        <taxon>Armatimonadota incertae sedis</taxon>
        <taxon>Candidatus Nitrosymbiomonas</taxon>
    </lineage>
</organism>
<dbReference type="KEGG" id="npy:NPRO_04090"/>